<reference evidence="2 3" key="1">
    <citation type="journal article" date="2014" name="Am. J. Bot.">
        <title>Genome assembly and annotation for red clover (Trifolium pratense; Fabaceae).</title>
        <authorList>
            <person name="Istvanek J."/>
            <person name="Jaros M."/>
            <person name="Krenek A."/>
            <person name="Repkova J."/>
        </authorList>
    </citation>
    <scope>NUCLEOTIDE SEQUENCE [LARGE SCALE GENOMIC DNA]</scope>
    <source>
        <strain evidence="3">cv. Tatra</strain>
        <tissue evidence="2">Young leaves</tissue>
    </source>
</reference>
<name>A0A2K3K398_TRIPR</name>
<comment type="caution">
    <text evidence="2">The sequence shown here is derived from an EMBL/GenBank/DDBJ whole genome shotgun (WGS) entry which is preliminary data.</text>
</comment>
<keyword evidence="1" id="KW-0732">Signal</keyword>
<evidence type="ECO:0000313" key="3">
    <source>
        <dbReference type="Proteomes" id="UP000236291"/>
    </source>
</evidence>
<evidence type="ECO:0000256" key="1">
    <source>
        <dbReference type="SAM" id="SignalP"/>
    </source>
</evidence>
<dbReference type="EMBL" id="ASHM01138273">
    <property type="protein sequence ID" value="PNX60754.1"/>
    <property type="molecule type" value="Genomic_DNA"/>
</dbReference>
<feature type="chain" id="PRO_5014477101" evidence="1">
    <location>
        <begin position="17"/>
        <end position="71"/>
    </location>
</feature>
<sequence length="71" mass="8099">RLALFFLAFCTTLVHQSCFSRVVRLSMAGIVFWEEVAFQSTQPQNRKMPQIDGFKRGVGFVPNQFSETIQG</sequence>
<accession>A0A2K3K398</accession>
<gene>
    <name evidence="2" type="ORF">L195_g060338</name>
</gene>
<feature type="signal peptide" evidence="1">
    <location>
        <begin position="1"/>
        <end position="16"/>
    </location>
</feature>
<dbReference type="AlphaFoldDB" id="A0A2K3K398"/>
<feature type="non-terminal residue" evidence="2">
    <location>
        <position position="1"/>
    </location>
</feature>
<proteinExistence type="predicted"/>
<evidence type="ECO:0000313" key="2">
    <source>
        <dbReference type="EMBL" id="PNX60754.1"/>
    </source>
</evidence>
<dbReference type="Proteomes" id="UP000236291">
    <property type="component" value="Unassembled WGS sequence"/>
</dbReference>
<reference evidence="2 3" key="2">
    <citation type="journal article" date="2017" name="Front. Plant Sci.">
        <title>Gene Classification and Mining of Molecular Markers Useful in Red Clover (Trifolium pratense) Breeding.</title>
        <authorList>
            <person name="Istvanek J."/>
            <person name="Dluhosova J."/>
            <person name="Dluhos P."/>
            <person name="Patkova L."/>
            <person name="Nedelnik J."/>
            <person name="Repkova J."/>
        </authorList>
    </citation>
    <scope>NUCLEOTIDE SEQUENCE [LARGE SCALE GENOMIC DNA]</scope>
    <source>
        <strain evidence="3">cv. Tatra</strain>
        <tissue evidence="2">Young leaves</tissue>
    </source>
</reference>
<organism evidence="2 3">
    <name type="scientific">Trifolium pratense</name>
    <name type="common">Red clover</name>
    <dbReference type="NCBI Taxonomy" id="57577"/>
    <lineage>
        <taxon>Eukaryota</taxon>
        <taxon>Viridiplantae</taxon>
        <taxon>Streptophyta</taxon>
        <taxon>Embryophyta</taxon>
        <taxon>Tracheophyta</taxon>
        <taxon>Spermatophyta</taxon>
        <taxon>Magnoliopsida</taxon>
        <taxon>eudicotyledons</taxon>
        <taxon>Gunneridae</taxon>
        <taxon>Pentapetalae</taxon>
        <taxon>rosids</taxon>
        <taxon>fabids</taxon>
        <taxon>Fabales</taxon>
        <taxon>Fabaceae</taxon>
        <taxon>Papilionoideae</taxon>
        <taxon>50 kb inversion clade</taxon>
        <taxon>NPAAA clade</taxon>
        <taxon>Hologalegina</taxon>
        <taxon>IRL clade</taxon>
        <taxon>Trifolieae</taxon>
        <taxon>Trifolium</taxon>
    </lineage>
</organism>
<protein>
    <submittedName>
        <fullName evidence="2">Uncharacterized protein</fullName>
    </submittedName>
</protein>